<gene>
    <name evidence="9" type="primary">lpxA</name>
    <name evidence="9" type="ORF">IAA93_00945</name>
</gene>
<keyword evidence="1" id="KW-0963">Cytoplasm</keyword>
<evidence type="ECO:0000256" key="5">
    <source>
        <dbReference type="ARBA" id="ARBA00023098"/>
    </source>
</evidence>
<reference evidence="9" key="1">
    <citation type="journal article" date="2021" name="PeerJ">
        <title>Extensive microbial diversity within the chicken gut microbiome revealed by metagenomics and culture.</title>
        <authorList>
            <person name="Gilroy R."/>
            <person name="Ravi A."/>
            <person name="Getino M."/>
            <person name="Pursley I."/>
            <person name="Horton D.L."/>
            <person name="Alikhan N.F."/>
            <person name="Baker D."/>
            <person name="Gharbi K."/>
            <person name="Hall N."/>
            <person name="Watson M."/>
            <person name="Adriaenssens E.M."/>
            <person name="Foster-Nyarko E."/>
            <person name="Jarju S."/>
            <person name="Secka A."/>
            <person name="Antonio M."/>
            <person name="Oren A."/>
            <person name="Chaudhuri R.R."/>
            <person name="La Ragione R."/>
            <person name="Hildebrand F."/>
            <person name="Pallen M.J."/>
        </authorList>
    </citation>
    <scope>NUCLEOTIDE SEQUENCE</scope>
    <source>
        <strain evidence="9">MalCec1-1739</strain>
    </source>
</reference>
<dbReference type="Gene3D" id="1.20.1180.10">
    <property type="entry name" value="Udp N-acetylglucosamine O-acyltransferase, C-terminal domain"/>
    <property type="match status" value="1"/>
</dbReference>
<evidence type="ECO:0000256" key="1">
    <source>
        <dbReference type="ARBA" id="ARBA00022490"/>
    </source>
</evidence>
<dbReference type="InterPro" id="IPR037157">
    <property type="entry name" value="Acetyltransf_C_sf"/>
</dbReference>
<dbReference type="AlphaFoldDB" id="A0A9D2ZUC2"/>
<evidence type="ECO:0000259" key="8">
    <source>
        <dbReference type="Pfam" id="PF25087"/>
    </source>
</evidence>
<reference evidence="9" key="2">
    <citation type="submission" date="2021-04" db="EMBL/GenBank/DDBJ databases">
        <authorList>
            <person name="Gilroy R."/>
        </authorList>
    </citation>
    <scope>NUCLEOTIDE SEQUENCE</scope>
    <source>
        <strain evidence="9">MalCec1-1739</strain>
    </source>
</reference>
<dbReference type="EC" id="2.3.1.129" evidence="9"/>
<evidence type="ECO:0000256" key="2">
    <source>
        <dbReference type="ARBA" id="ARBA00022516"/>
    </source>
</evidence>
<name>A0A9D2ZUC2_9BACT</name>
<dbReference type="Proteomes" id="UP000787625">
    <property type="component" value="Unassembled WGS sequence"/>
</dbReference>
<evidence type="ECO:0000256" key="3">
    <source>
        <dbReference type="ARBA" id="ARBA00022556"/>
    </source>
</evidence>
<dbReference type="GO" id="GO:0009245">
    <property type="term" value="P:lipid A biosynthetic process"/>
    <property type="evidence" value="ECO:0007669"/>
    <property type="project" value="UniProtKB-KW"/>
</dbReference>
<keyword evidence="4 9" id="KW-0808">Transferase</keyword>
<feature type="domain" description="Mannose-1-phosphate guanyltransferase C-terminal" evidence="8">
    <location>
        <begin position="5"/>
        <end position="103"/>
    </location>
</feature>
<evidence type="ECO:0000256" key="4">
    <source>
        <dbReference type="ARBA" id="ARBA00022679"/>
    </source>
</evidence>
<evidence type="ECO:0000256" key="6">
    <source>
        <dbReference type="ARBA" id="ARBA00023315"/>
    </source>
</evidence>
<dbReference type="PANTHER" id="PTHR43480:SF1">
    <property type="entry name" value="ACYL-[ACYL-CARRIER-PROTEIN]--UDP-N-ACETYLGLUCOSAMINE O-ACYLTRANSFERASE, MITOCHONDRIAL-RELATED"/>
    <property type="match status" value="1"/>
</dbReference>
<dbReference type="NCBIfam" id="NF003657">
    <property type="entry name" value="PRK05289.1"/>
    <property type="match status" value="1"/>
</dbReference>
<feature type="domain" description="UDP N-acetylglucosamine O-acyltransferase C-terminal" evidence="7">
    <location>
        <begin position="173"/>
        <end position="254"/>
    </location>
</feature>
<dbReference type="InterPro" id="IPR010137">
    <property type="entry name" value="Lipid_A_LpxA"/>
</dbReference>
<keyword evidence="6 9" id="KW-0012">Acyltransferase</keyword>
<protein>
    <submittedName>
        <fullName evidence="9">Acyl-ACP--UDP-N-acetylglucosamine O-acyltransferase</fullName>
        <ecNumber evidence="9">2.3.1.129</ecNumber>
    </submittedName>
</protein>
<dbReference type="InterPro" id="IPR056729">
    <property type="entry name" value="GMPPB_C"/>
</dbReference>
<dbReference type="InterPro" id="IPR011004">
    <property type="entry name" value="Trimer_LpxA-like_sf"/>
</dbReference>
<keyword evidence="3" id="KW-0441">Lipid A biosynthesis</keyword>
<dbReference type="Gene3D" id="2.160.10.10">
    <property type="entry name" value="Hexapeptide repeat proteins"/>
    <property type="match status" value="1"/>
</dbReference>
<dbReference type="GO" id="GO:0016020">
    <property type="term" value="C:membrane"/>
    <property type="evidence" value="ECO:0007669"/>
    <property type="project" value="GOC"/>
</dbReference>
<dbReference type="GO" id="GO:0008780">
    <property type="term" value="F:acyl-[acyl-carrier-protein]-UDP-N-acetylglucosamine O-acyltransferase activity"/>
    <property type="evidence" value="ECO:0007669"/>
    <property type="project" value="UniProtKB-EC"/>
</dbReference>
<evidence type="ECO:0000313" key="9">
    <source>
        <dbReference type="EMBL" id="HJD52284.1"/>
    </source>
</evidence>
<evidence type="ECO:0000313" key="10">
    <source>
        <dbReference type="Proteomes" id="UP000787625"/>
    </source>
</evidence>
<sequence length="255" mass="27626">MISELAYIHPNAKIGRDTEIDPFVYIGDNVVIGDGNKIMAHACIMPGARIGNGNTIFPGAVIGAVPQDLKFRGEDSLAIVGDNNLIRENVTINRGTASKGKTVVGSNNLFMEGVHIAHDVVVGSHCIIGNSAKIAGEIVVDDYANISASVLIHQFSHIGSYCMVQGGSKCTKDVPPYTIIGREPVAYCGLNLIGLKRRGFTPETIEYIHDAYRIIYQSGLNTTEAIEKIKSEMEMTKEIKYIVEFVESSARGIIK</sequence>
<dbReference type="SUPFAM" id="SSF51161">
    <property type="entry name" value="Trimeric LpxA-like enzymes"/>
    <property type="match status" value="1"/>
</dbReference>
<evidence type="ECO:0000259" key="7">
    <source>
        <dbReference type="Pfam" id="PF13720"/>
    </source>
</evidence>
<dbReference type="PIRSF" id="PIRSF000456">
    <property type="entry name" value="UDP-GlcNAc_acltr"/>
    <property type="match status" value="1"/>
</dbReference>
<dbReference type="PANTHER" id="PTHR43480">
    <property type="entry name" value="ACYL-[ACYL-CARRIER-PROTEIN]--UDP-N-ACETYLGLUCOSAMINE O-ACYLTRANSFERASE"/>
    <property type="match status" value="1"/>
</dbReference>
<dbReference type="CDD" id="cd03351">
    <property type="entry name" value="LbH_UDP-GlcNAc_AT"/>
    <property type="match status" value="1"/>
</dbReference>
<proteinExistence type="predicted"/>
<keyword evidence="2" id="KW-0444">Lipid biosynthesis</keyword>
<dbReference type="InterPro" id="IPR029098">
    <property type="entry name" value="Acetyltransf_C"/>
</dbReference>
<comment type="caution">
    <text evidence="9">The sequence shown here is derived from an EMBL/GenBank/DDBJ whole genome shotgun (WGS) entry which is preliminary data.</text>
</comment>
<organism evidence="9 10">
    <name type="scientific">Candidatus Avibacteroides avistercoris</name>
    <dbReference type="NCBI Taxonomy" id="2840690"/>
    <lineage>
        <taxon>Bacteria</taxon>
        <taxon>Pseudomonadati</taxon>
        <taxon>Bacteroidota</taxon>
        <taxon>Bacteroidia</taxon>
        <taxon>Bacteroidales</taxon>
        <taxon>Bacteroidaceae</taxon>
        <taxon>Bacteroidaceae incertae sedis</taxon>
        <taxon>Candidatus Avibacteroides</taxon>
    </lineage>
</organism>
<accession>A0A9D2ZUC2</accession>
<dbReference type="EMBL" id="DWUP01000016">
    <property type="protein sequence ID" value="HJD52284.1"/>
    <property type="molecule type" value="Genomic_DNA"/>
</dbReference>
<dbReference type="Pfam" id="PF13720">
    <property type="entry name" value="Acetyltransf_11"/>
    <property type="match status" value="1"/>
</dbReference>
<keyword evidence="5" id="KW-0443">Lipid metabolism</keyword>
<dbReference type="Pfam" id="PF25087">
    <property type="entry name" value="GMPPB_C"/>
    <property type="match status" value="1"/>
</dbReference>
<dbReference type="NCBIfam" id="TIGR01852">
    <property type="entry name" value="lipid_A_lpxA"/>
    <property type="match status" value="1"/>
</dbReference>